<keyword evidence="3" id="KW-1185">Reference proteome</keyword>
<evidence type="ECO:0000259" key="1">
    <source>
        <dbReference type="Pfam" id="PF09423"/>
    </source>
</evidence>
<sequence>MQKYIATLILLTSFCFGYSQEVEQKTKPDFVIAFGSCNKQNEPQPLWKEILKHDPNLFVWGGDNIYADSKGDTGNIKEGYAKQNTNAYYQKIKQSMPIMATWDDHDYGKNDAGVEWKLKEESQKLFLDFFEVPTDSPRRYREGIYTSEIFEIEKGSIKVIVLDTRYFRSPLRRNEVEGGKRYLPYENQEGTLLGESQWKWLESELANNFSDFLIIVSSIQFLSSEHGFECWGNFPHEVDRLKRILVDKAVRNVIILSGDRHISEFSLTKIKGLKYPLIDFTSSGLTHAYTGYKGESNRFRVGNVVSIPSFGLLKFNFDDYTVSMQMRGKNNLKLQEYTKQYPKD</sequence>
<protein>
    <submittedName>
        <fullName evidence="2">Alkaline phosphatase D family protein</fullName>
        <ecNumber evidence="2">3.1.3.1</ecNumber>
    </submittedName>
</protein>
<dbReference type="SUPFAM" id="SSF56300">
    <property type="entry name" value="Metallo-dependent phosphatases"/>
    <property type="match status" value="1"/>
</dbReference>
<dbReference type="PANTHER" id="PTHR33987">
    <property type="entry name" value="CALCINEURIN-LIKE METALLO-PHOSPHOESTERASE SUPERFAMILY PROTEIN"/>
    <property type="match status" value="1"/>
</dbReference>
<dbReference type="InterPro" id="IPR029052">
    <property type="entry name" value="Metallo-depent_PP-like"/>
</dbReference>
<reference evidence="2 3" key="1">
    <citation type="journal article" date="2013" name="Int. J. Syst. Evol. Microbiol.">
        <title>Aquimarina gracilis sp. nov., isolated from the gut microflora of a mussel, Mytilus coruscus, and emended description of Aquimarina spongiae.</title>
        <authorList>
            <person name="Park S.C."/>
            <person name="Choe H.N."/>
            <person name="Baik K.S."/>
            <person name="Seong C.N."/>
        </authorList>
    </citation>
    <scope>NUCLEOTIDE SEQUENCE [LARGE SCALE GENOMIC DNA]</scope>
    <source>
        <strain evidence="2 3">PSC32</strain>
    </source>
</reference>
<evidence type="ECO:0000313" key="2">
    <source>
        <dbReference type="EMBL" id="MEB3347046.1"/>
    </source>
</evidence>
<dbReference type="InterPro" id="IPR038607">
    <property type="entry name" value="PhoD-like_sf"/>
</dbReference>
<dbReference type="EMBL" id="JAYKLX010000007">
    <property type="protein sequence ID" value="MEB3347046.1"/>
    <property type="molecule type" value="Genomic_DNA"/>
</dbReference>
<comment type="caution">
    <text evidence="2">The sequence shown here is derived from an EMBL/GenBank/DDBJ whole genome shotgun (WGS) entry which is preliminary data.</text>
</comment>
<dbReference type="Pfam" id="PF09423">
    <property type="entry name" value="PhoD"/>
    <property type="match status" value="1"/>
</dbReference>
<proteinExistence type="predicted"/>
<keyword evidence="2" id="KW-0378">Hydrolase</keyword>
<dbReference type="CDD" id="cd07389">
    <property type="entry name" value="MPP_PhoD"/>
    <property type="match status" value="1"/>
</dbReference>
<dbReference type="EC" id="3.1.3.1" evidence="2"/>
<dbReference type="PANTHER" id="PTHR33987:SF1">
    <property type="entry name" value="CALCINEURIN-LIKE METALLO-PHOSPHOESTERASE SUPERFAMILY PROTEIN"/>
    <property type="match status" value="1"/>
</dbReference>
<dbReference type="GO" id="GO:0004035">
    <property type="term" value="F:alkaline phosphatase activity"/>
    <property type="evidence" value="ECO:0007669"/>
    <property type="project" value="UniProtKB-EC"/>
</dbReference>
<dbReference type="RefSeq" id="WP_324181067.1">
    <property type="nucleotide sequence ID" value="NZ_BAABAW010000020.1"/>
</dbReference>
<dbReference type="InterPro" id="IPR018946">
    <property type="entry name" value="PhoD-like_MPP"/>
</dbReference>
<evidence type="ECO:0000313" key="3">
    <source>
        <dbReference type="Proteomes" id="UP001327027"/>
    </source>
</evidence>
<dbReference type="Gene3D" id="3.60.21.70">
    <property type="entry name" value="PhoD-like phosphatase"/>
    <property type="match status" value="1"/>
</dbReference>
<feature type="domain" description="PhoD-like phosphatase metallophosphatase" evidence="1">
    <location>
        <begin position="35"/>
        <end position="264"/>
    </location>
</feature>
<dbReference type="Proteomes" id="UP001327027">
    <property type="component" value="Unassembled WGS sequence"/>
</dbReference>
<accession>A0ABU5ZYV7</accession>
<gene>
    <name evidence="2" type="ORF">U6A24_16355</name>
</gene>
<name>A0ABU5ZYV7_9FLAO</name>
<organism evidence="2 3">
    <name type="scientific">Aquimarina gracilis</name>
    <dbReference type="NCBI Taxonomy" id="874422"/>
    <lineage>
        <taxon>Bacteria</taxon>
        <taxon>Pseudomonadati</taxon>
        <taxon>Bacteroidota</taxon>
        <taxon>Flavobacteriia</taxon>
        <taxon>Flavobacteriales</taxon>
        <taxon>Flavobacteriaceae</taxon>
        <taxon>Aquimarina</taxon>
    </lineage>
</organism>